<dbReference type="Pfam" id="PF20684">
    <property type="entry name" value="Fung_rhodopsin"/>
    <property type="match status" value="1"/>
</dbReference>
<comment type="similarity">
    <text evidence="5">Belongs to the SAT4 family.</text>
</comment>
<comment type="subcellular location">
    <subcellularLocation>
        <location evidence="1">Membrane</location>
        <topology evidence="1">Multi-pass membrane protein</topology>
    </subcellularLocation>
</comment>
<name>A0A8H3FXZ8_9LECA</name>
<evidence type="ECO:0000256" key="2">
    <source>
        <dbReference type="ARBA" id="ARBA00022692"/>
    </source>
</evidence>
<keyword evidence="3 7" id="KW-1133">Transmembrane helix</keyword>
<evidence type="ECO:0000313" key="10">
    <source>
        <dbReference type="Proteomes" id="UP000664534"/>
    </source>
</evidence>
<organism evidence="9 10">
    <name type="scientific">Imshaugia aleurites</name>
    <dbReference type="NCBI Taxonomy" id="172621"/>
    <lineage>
        <taxon>Eukaryota</taxon>
        <taxon>Fungi</taxon>
        <taxon>Dikarya</taxon>
        <taxon>Ascomycota</taxon>
        <taxon>Pezizomycotina</taxon>
        <taxon>Lecanoromycetes</taxon>
        <taxon>OSLEUM clade</taxon>
        <taxon>Lecanoromycetidae</taxon>
        <taxon>Lecanorales</taxon>
        <taxon>Lecanorineae</taxon>
        <taxon>Parmeliaceae</taxon>
        <taxon>Imshaugia</taxon>
    </lineage>
</organism>
<feature type="transmembrane region" description="Helical" evidence="7">
    <location>
        <begin position="184"/>
        <end position="203"/>
    </location>
</feature>
<evidence type="ECO:0000256" key="5">
    <source>
        <dbReference type="ARBA" id="ARBA00038359"/>
    </source>
</evidence>
<comment type="caution">
    <text evidence="9">The sequence shown here is derived from an EMBL/GenBank/DDBJ whole genome shotgun (WGS) entry which is preliminary data.</text>
</comment>
<feature type="domain" description="Rhodopsin" evidence="8">
    <location>
        <begin position="38"/>
        <end position="275"/>
    </location>
</feature>
<dbReference type="AlphaFoldDB" id="A0A8H3FXZ8"/>
<feature type="transmembrane region" description="Helical" evidence="7">
    <location>
        <begin position="98"/>
        <end position="121"/>
    </location>
</feature>
<feature type="transmembrane region" description="Helical" evidence="7">
    <location>
        <begin position="251"/>
        <end position="271"/>
    </location>
</feature>
<sequence>MSSIPNPITPEYLAESHSGRILAAAIPCTIIATSAVALRFIARLQVKAKIWWDDYTIFFALMFLYPFNIVLMVDAEIWGLGRHIPYLDESQVVKFLKALLTVQLMYFCQQAVIKTSLLLLYYRIFGTTKHYRWAIYAVGAIVLMWWVGLFFAGVFECVPVAAFWDKTIADPKCFNLIPFSLANGISNLLTDVIVLLLPIPMVWRLHMDKKQRMSLTGIFLLGTFVCCISIVRITTLQDYNPIDPTWNCVDIFIWTIVESSIAILSACLPTMRPLLGPLMRSRSNIHRSKGSNSKRTGDSGTDSTRAVWGNATPEINIKGGFTRLDEENAMSQLRGESNGGGVRSWVTSEERDSGADAESYPMAIMQKHAISQREDRPARVQLQPPSRVATRS</sequence>
<dbReference type="GO" id="GO:0016020">
    <property type="term" value="C:membrane"/>
    <property type="evidence" value="ECO:0007669"/>
    <property type="project" value="UniProtKB-SubCell"/>
</dbReference>
<feature type="transmembrane region" description="Helical" evidence="7">
    <location>
        <begin position="133"/>
        <end position="164"/>
    </location>
</feature>
<dbReference type="PANTHER" id="PTHR33048">
    <property type="entry name" value="PTH11-LIKE INTEGRAL MEMBRANE PROTEIN (AFU_ORTHOLOGUE AFUA_5G11245)"/>
    <property type="match status" value="1"/>
</dbReference>
<protein>
    <recommendedName>
        <fullName evidence="8">Rhodopsin domain-containing protein</fullName>
    </recommendedName>
</protein>
<evidence type="ECO:0000313" key="9">
    <source>
        <dbReference type="EMBL" id="CAF9931274.1"/>
    </source>
</evidence>
<dbReference type="InterPro" id="IPR052337">
    <property type="entry name" value="SAT4-like"/>
</dbReference>
<feature type="region of interest" description="Disordered" evidence="6">
    <location>
        <begin position="283"/>
        <end position="309"/>
    </location>
</feature>
<dbReference type="Proteomes" id="UP000664534">
    <property type="component" value="Unassembled WGS sequence"/>
</dbReference>
<feature type="compositionally biased region" description="Polar residues" evidence="6">
    <location>
        <begin position="290"/>
        <end position="304"/>
    </location>
</feature>
<accession>A0A8H3FXZ8</accession>
<dbReference type="PANTHER" id="PTHR33048:SF47">
    <property type="entry name" value="INTEGRAL MEMBRANE PROTEIN-RELATED"/>
    <property type="match status" value="1"/>
</dbReference>
<evidence type="ECO:0000256" key="1">
    <source>
        <dbReference type="ARBA" id="ARBA00004141"/>
    </source>
</evidence>
<feature type="region of interest" description="Disordered" evidence="6">
    <location>
        <begin position="333"/>
        <end position="392"/>
    </location>
</feature>
<evidence type="ECO:0000259" key="8">
    <source>
        <dbReference type="Pfam" id="PF20684"/>
    </source>
</evidence>
<evidence type="ECO:0000256" key="4">
    <source>
        <dbReference type="ARBA" id="ARBA00023136"/>
    </source>
</evidence>
<evidence type="ECO:0000256" key="3">
    <source>
        <dbReference type="ARBA" id="ARBA00022989"/>
    </source>
</evidence>
<dbReference type="OrthoDB" id="5417844at2759"/>
<evidence type="ECO:0000256" key="6">
    <source>
        <dbReference type="SAM" id="MobiDB-lite"/>
    </source>
</evidence>
<keyword evidence="2 7" id="KW-0812">Transmembrane</keyword>
<evidence type="ECO:0000256" key="7">
    <source>
        <dbReference type="SAM" id="Phobius"/>
    </source>
</evidence>
<keyword evidence="4 7" id="KW-0472">Membrane</keyword>
<feature type="transmembrane region" description="Helical" evidence="7">
    <location>
        <begin position="215"/>
        <end position="231"/>
    </location>
</feature>
<feature type="transmembrane region" description="Helical" evidence="7">
    <location>
        <begin position="20"/>
        <end position="42"/>
    </location>
</feature>
<feature type="transmembrane region" description="Helical" evidence="7">
    <location>
        <begin position="54"/>
        <end position="78"/>
    </location>
</feature>
<gene>
    <name evidence="9" type="ORF">IMSHALPRED_008578</name>
</gene>
<reference evidence="9" key="1">
    <citation type="submission" date="2021-03" db="EMBL/GenBank/DDBJ databases">
        <authorList>
            <person name="Tagirdzhanova G."/>
        </authorList>
    </citation>
    <scope>NUCLEOTIDE SEQUENCE</scope>
</reference>
<keyword evidence="10" id="KW-1185">Reference proteome</keyword>
<dbReference type="EMBL" id="CAJPDT010000060">
    <property type="protein sequence ID" value="CAF9931274.1"/>
    <property type="molecule type" value="Genomic_DNA"/>
</dbReference>
<proteinExistence type="inferred from homology"/>
<dbReference type="InterPro" id="IPR049326">
    <property type="entry name" value="Rhodopsin_dom_fungi"/>
</dbReference>